<sequence>MGRTSVGRIRIGCAGWSIPGRYAGLFGEGYSALARYAMRFDVAEINSSFYRPHQRGTWQRWAATVPRGFRFSVKLPQEISHELGLRGAGPALDRFLAQVDGLGGRLGGFLLQLPPGLALDGRSAAAFFAMFRRRSDAPLACEPRHASWFTPRAEDLFARHGVSRVGADPPRVPGGDLPLASGQWCYWRWHGSPRIYYSDYDEAALRALADDLRTAKGPGQRWVIFDNTAHGFAVANAVRLRQLVEGAG</sequence>
<evidence type="ECO:0000313" key="1">
    <source>
        <dbReference type="EMBL" id="ADV27928.1"/>
    </source>
</evidence>
<protein>
    <recommendedName>
        <fullName evidence="3">DUF72 domain-containing protein</fullName>
    </recommendedName>
</protein>
<evidence type="ECO:0000313" key="2">
    <source>
        <dbReference type="Proteomes" id="UP000008632"/>
    </source>
</evidence>
<dbReference type="KEGG" id="psu:Psesu_2092"/>
<proteinExistence type="predicted"/>
<dbReference type="STRING" id="743721.Psesu_2092"/>
<dbReference type="Pfam" id="PF01904">
    <property type="entry name" value="DUF72"/>
    <property type="match status" value="1"/>
</dbReference>
<organism evidence="1 2">
    <name type="scientific">Pseudoxanthomonas suwonensis (strain 11-1)</name>
    <dbReference type="NCBI Taxonomy" id="743721"/>
    <lineage>
        <taxon>Bacteria</taxon>
        <taxon>Pseudomonadati</taxon>
        <taxon>Pseudomonadota</taxon>
        <taxon>Gammaproteobacteria</taxon>
        <taxon>Lysobacterales</taxon>
        <taxon>Lysobacteraceae</taxon>
        <taxon>Pseudoxanthomonas</taxon>
    </lineage>
</organism>
<dbReference type="PANTHER" id="PTHR30348">
    <property type="entry name" value="UNCHARACTERIZED PROTEIN YECE"/>
    <property type="match status" value="1"/>
</dbReference>
<dbReference type="InterPro" id="IPR002763">
    <property type="entry name" value="DUF72"/>
</dbReference>
<evidence type="ECO:0008006" key="3">
    <source>
        <dbReference type="Google" id="ProtNLM"/>
    </source>
</evidence>
<keyword evidence="2" id="KW-1185">Reference proteome</keyword>
<name>E6WUE4_PSEUU</name>
<dbReference type="RefSeq" id="WP_013535756.1">
    <property type="nucleotide sequence ID" value="NC_014924.1"/>
</dbReference>
<dbReference type="Proteomes" id="UP000008632">
    <property type="component" value="Chromosome"/>
</dbReference>
<accession>E6WUE4</accession>
<dbReference type="AlphaFoldDB" id="E6WUE4"/>
<dbReference type="HOGENOM" id="CLU_046519_3_1_6"/>
<dbReference type="SUPFAM" id="SSF117396">
    <property type="entry name" value="TM1631-like"/>
    <property type="match status" value="1"/>
</dbReference>
<dbReference type="OrthoDB" id="9780310at2"/>
<dbReference type="EMBL" id="CP002446">
    <property type="protein sequence ID" value="ADV27928.1"/>
    <property type="molecule type" value="Genomic_DNA"/>
</dbReference>
<dbReference type="Gene3D" id="3.20.20.410">
    <property type="entry name" value="Protein of unknown function UPF0759"/>
    <property type="match status" value="1"/>
</dbReference>
<dbReference type="PANTHER" id="PTHR30348:SF14">
    <property type="entry name" value="BLR8050 PROTEIN"/>
    <property type="match status" value="1"/>
</dbReference>
<dbReference type="InterPro" id="IPR036520">
    <property type="entry name" value="UPF0759_sf"/>
</dbReference>
<dbReference type="eggNOG" id="COG1801">
    <property type="taxonomic scope" value="Bacteria"/>
</dbReference>
<reference evidence="1 2" key="1">
    <citation type="submission" date="2011-01" db="EMBL/GenBank/DDBJ databases">
        <title>Complete sequence of Pseudoxanthomonas suwonensis 11-1.</title>
        <authorList>
            <consortium name="US DOE Joint Genome Institute"/>
            <person name="Lucas S."/>
            <person name="Copeland A."/>
            <person name="Lapidus A."/>
            <person name="Cheng J.-F."/>
            <person name="Goodwin L."/>
            <person name="Pitluck S."/>
            <person name="Teshima H."/>
            <person name="Detter J.C."/>
            <person name="Han C."/>
            <person name="Tapia R."/>
            <person name="Land M."/>
            <person name="Hauser L."/>
            <person name="Kyrpides N."/>
            <person name="Ivanova N."/>
            <person name="Ovchinnikova G."/>
            <person name="Siebers A.K."/>
            <person name="Allgaier M."/>
            <person name="Thelen M.P."/>
            <person name="Hugenholtz P."/>
            <person name="Gladden J."/>
            <person name="Woyke T."/>
        </authorList>
    </citation>
    <scope>NUCLEOTIDE SEQUENCE [LARGE SCALE GENOMIC DNA]</scope>
    <source>
        <strain evidence="2">11-1</strain>
    </source>
</reference>
<gene>
    <name evidence="1" type="ordered locus">Psesu_2092</name>
</gene>